<organism evidence="2 3">
    <name type="scientific">Nosema granulosis</name>
    <dbReference type="NCBI Taxonomy" id="83296"/>
    <lineage>
        <taxon>Eukaryota</taxon>
        <taxon>Fungi</taxon>
        <taxon>Fungi incertae sedis</taxon>
        <taxon>Microsporidia</taxon>
        <taxon>Nosematidae</taxon>
        <taxon>Nosema</taxon>
    </lineage>
</organism>
<evidence type="ECO:0000259" key="1">
    <source>
        <dbReference type="PROSITE" id="PS50878"/>
    </source>
</evidence>
<proteinExistence type="predicted"/>
<dbReference type="AlphaFoldDB" id="A0A9P6GZV9"/>
<comment type="caution">
    <text evidence="2">The sequence shown here is derived from an EMBL/GenBank/DDBJ whole genome shotgun (WGS) entry which is preliminary data.</text>
</comment>
<gene>
    <name evidence="2" type="primary">Tf2-9_2</name>
    <name evidence="2" type="ORF">NGRA_2431</name>
</gene>
<dbReference type="InterPro" id="IPR000477">
    <property type="entry name" value="RT_dom"/>
</dbReference>
<accession>A0A9P6GZV9</accession>
<dbReference type="PROSITE" id="PS50878">
    <property type="entry name" value="RT_POL"/>
    <property type="match status" value="1"/>
</dbReference>
<dbReference type="InterPro" id="IPR043502">
    <property type="entry name" value="DNA/RNA_pol_sf"/>
</dbReference>
<dbReference type="PANTHER" id="PTHR33064">
    <property type="entry name" value="POL PROTEIN"/>
    <property type="match status" value="1"/>
</dbReference>
<dbReference type="EMBL" id="SBJO01000265">
    <property type="protein sequence ID" value="KAF9761726.1"/>
    <property type="molecule type" value="Genomic_DNA"/>
</dbReference>
<dbReference type="Proteomes" id="UP000740883">
    <property type="component" value="Unassembled WGS sequence"/>
</dbReference>
<evidence type="ECO:0000313" key="3">
    <source>
        <dbReference type="Proteomes" id="UP000740883"/>
    </source>
</evidence>
<dbReference type="InterPro" id="IPR051320">
    <property type="entry name" value="Viral_Replic_Matur_Polypro"/>
</dbReference>
<evidence type="ECO:0000313" key="2">
    <source>
        <dbReference type="EMBL" id="KAF9761726.1"/>
    </source>
</evidence>
<reference evidence="2 3" key="1">
    <citation type="journal article" date="2020" name="Genome Biol. Evol.">
        <title>Comparative genomics of strictly vertically transmitted, feminizing microsporidia endosymbionts of amphipod crustaceans.</title>
        <authorList>
            <person name="Cormier A."/>
            <person name="Chebbi M.A."/>
            <person name="Giraud I."/>
            <person name="Wattier R."/>
            <person name="Teixeira M."/>
            <person name="Gilbert C."/>
            <person name="Rigaud T."/>
            <person name="Cordaux R."/>
        </authorList>
    </citation>
    <scope>NUCLEOTIDE SEQUENCE [LARGE SCALE GENOMIC DNA]</scope>
    <source>
        <strain evidence="2 3">Ou3-Ou53</strain>
    </source>
</reference>
<dbReference type="SUPFAM" id="SSF56672">
    <property type="entry name" value="DNA/RNA polymerases"/>
    <property type="match status" value="1"/>
</dbReference>
<dbReference type="OrthoDB" id="1750432at2759"/>
<dbReference type="Gene3D" id="3.30.70.270">
    <property type="match status" value="2"/>
</dbReference>
<protein>
    <submittedName>
        <fullName evidence="2">Transposon Tf2-9 polyprotein</fullName>
    </submittedName>
</protein>
<dbReference type="PANTHER" id="PTHR33064:SF37">
    <property type="entry name" value="RIBONUCLEASE H"/>
    <property type="match status" value="1"/>
</dbReference>
<sequence>MDDIVVYSKTKEEHTKHVKQILKVVEEVGLFLNKEKCEFLKTEIQILGHVIDANGVRIDPKRVKSIEQLKIPKTRKELVFFLRMINCCSRFLKNLSCDTSYLYGMIRKDSEIN</sequence>
<feature type="domain" description="Reverse transcriptase" evidence="1">
    <location>
        <begin position="1"/>
        <end position="51"/>
    </location>
</feature>
<dbReference type="Pfam" id="PF00078">
    <property type="entry name" value="RVT_1"/>
    <property type="match status" value="1"/>
</dbReference>
<keyword evidence="3" id="KW-1185">Reference proteome</keyword>
<name>A0A9P6GZV9_9MICR</name>
<dbReference type="InterPro" id="IPR043128">
    <property type="entry name" value="Rev_trsase/Diguanyl_cyclase"/>
</dbReference>